<feature type="domain" description="AAA+ ATPase" evidence="13">
    <location>
        <begin position="224"/>
        <end position="361"/>
    </location>
</feature>
<dbReference type="InterPro" id="IPR050168">
    <property type="entry name" value="AAA_ATPase_domain"/>
</dbReference>
<dbReference type="Pfam" id="PF00004">
    <property type="entry name" value="AAA"/>
    <property type="match status" value="2"/>
</dbReference>
<evidence type="ECO:0000256" key="2">
    <source>
        <dbReference type="ARBA" id="ARBA00006914"/>
    </source>
</evidence>
<dbReference type="InterPro" id="IPR003959">
    <property type="entry name" value="ATPase_AAA_core"/>
</dbReference>
<feature type="domain" description="AAA+ ATPase" evidence="13">
    <location>
        <begin position="501"/>
        <end position="639"/>
    </location>
</feature>
<dbReference type="InterPro" id="IPR003593">
    <property type="entry name" value="AAA+_ATPase"/>
</dbReference>
<gene>
    <name evidence="14" type="ORF">WJX81_000155</name>
</gene>
<evidence type="ECO:0000256" key="8">
    <source>
        <dbReference type="ARBA" id="ARBA00034811"/>
    </source>
</evidence>
<evidence type="ECO:0000256" key="12">
    <source>
        <dbReference type="SAM" id="MobiDB-lite"/>
    </source>
</evidence>
<keyword evidence="15" id="KW-1185">Reference proteome</keyword>
<keyword evidence="6 11" id="KW-0067">ATP-binding</keyword>
<dbReference type="EMBL" id="JALJOU010000042">
    <property type="protein sequence ID" value="KAK9832032.1"/>
    <property type="molecule type" value="Genomic_DNA"/>
</dbReference>
<organism evidence="14 15">
    <name type="scientific">Elliptochloris bilobata</name>
    <dbReference type="NCBI Taxonomy" id="381761"/>
    <lineage>
        <taxon>Eukaryota</taxon>
        <taxon>Viridiplantae</taxon>
        <taxon>Chlorophyta</taxon>
        <taxon>core chlorophytes</taxon>
        <taxon>Trebouxiophyceae</taxon>
        <taxon>Trebouxiophyceae incertae sedis</taxon>
        <taxon>Elliptochloris clade</taxon>
        <taxon>Elliptochloris</taxon>
    </lineage>
</organism>
<dbReference type="GO" id="GO:0005829">
    <property type="term" value="C:cytosol"/>
    <property type="evidence" value="ECO:0007669"/>
    <property type="project" value="TreeGrafter"/>
</dbReference>
<dbReference type="InterPro" id="IPR047533">
    <property type="entry name" value="RecA-like_PEX6_r2"/>
</dbReference>
<keyword evidence="3" id="KW-0962">Peroxisome biogenesis</keyword>
<reference evidence="14 15" key="1">
    <citation type="journal article" date="2024" name="Nat. Commun.">
        <title>Phylogenomics reveals the evolutionary origins of lichenization in chlorophyte algae.</title>
        <authorList>
            <person name="Puginier C."/>
            <person name="Libourel C."/>
            <person name="Otte J."/>
            <person name="Skaloud P."/>
            <person name="Haon M."/>
            <person name="Grisel S."/>
            <person name="Petersen M."/>
            <person name="Berrin J.G."/>
            <person name="Delaux P.M."/>
            <person name="Dal Grande F."/>
            <person name="Keller J."/>
        </authorList>
    </citation>
    <scope>NUCLEOTIDE SEQUENCE [LARGE SCALE GENOMIC DNA]</scope>
    <source>
        <strain evidence="14 15">SAG 245.80</strain>
    </source>
</reference>
<comment type="catalytic activity">
    <reaction evidence="10">
        <text>ATP + H2O = ADP + phosphate + H(+)</text>
        <dbReference type="Rhea" id="RHEA:13065"/>
        <dbReference type="ChEBI" id="CHEBI:15377"/>
        <dbReference type="ChEBI" id="CHEBI:15378"/>
        <dbReference type="ChEBI" id="CHEBI:30616"/>
        <dbReference type="ChEBI" id="CHEBI:43474"/>
        <dbReference type="ChEBI" id="CHEBI:456216"/>
    </reaction>
    <physiologicalReaction direction="left-to-right" evidence="10">
        <dbReference type="Rhea" id="RHEA:13066"/>
    </physiologicalReaction>
</comment>
<evidence type="ECO:0000256" key="6">
    <source>
        <dbReference type="ARBA" id="ARBA00022840"/>
    </source>
</evidence>
<accession>A0AAW1REH5</accession>
<evidence type="ECO:0000256" key="10">
    <source>
        <dbReference type="ARBA" id="ARBA00048778"/>
    </source>
</evidence>
<comment type="subcellular location">
    <subcellularLocation>
        <location evidence="1">Membrane</location>
    </subcellularLocation>
</comment>
<dbReference type="InterPro" id="IPR027417">
    <property type="entry name" value="P-loop_NTPase"/>
</dbReference>
<dbReference type="CDD" id="cd19527">
    <property type="entry name" value="RecA-like_PEX6_r2"/>
    <property type="match status" value="1"/>
</dbReference>
<dbReference type="InterPro" id="IPR003960">
    <property type="entry name" value="ATPase_AAA_CS"/>
</dbReference>
<dbReference type="GO" id="GO:0016887">
    <property type="term" value="F:ATP hydrolysis activity"/>
    <property type="evidence" value="ECO:0007669"/>
    <property type="project" value="InterPro"/>
</dbReference>
<evidence type="ECO:0000256" key="1">
    <source>
        <dbReference type="ARBA" id="ARBA00004370"/>
    </source>
</evidence>
<keyword evidence="4 11" id="KW-0547">Nucleotide-binding</keyword>
<protein>
    <recommendedName>
        <fullName evidence="8">Peroxisomal ATPase PEX6</fullName>
    </recommendedName>
    <alternativeName>
        <fullName evidence="9">Peroxin-6</fullName>
    </alternativeName>
</protein>
<dbReference type="GO" id="GO:0005524">
    <property type="term" value="F:ATP binding"/>
    <property type="evidence" value="ECO:0007669"/>
    <property type="project" value="UniProtKB-KW"/>
</dbReference>
<dbReference type="GO" id="GO:0005778">
    <property type="term" value="C:peroxisomal membrane"/>
    <property type="evidence" value="ECO:0007669"/>
    <property type="project" value="TreeGrafter"/>
</dbReference>
<evidence type="ECO:0000313" key="15">
    <source>
        <dbReference type="Proteomes" id="UP001445335"/>
    </source>
</evidence>
<comment type="caution">
    <text evidence="14">The sequence shown here is derived from an EMBL/GenBank/DDBJ whole genome shotgun (WGS) entry which is preliminary data.</text>
</comment>
<evidence type="ECO:0000256" key="9">
    <source>
        <dbReference type="ARBA" id="ARBA00034920"/>
    </source>
</evidence>
<dbReference type="Gene3D" id="3.40.50.300">
    <property type="entry name" value="P-loop containing nucleotide triphosphate hydrolases"/>
    <property type="match status" value="2"/>
</dbReference>
<evidence type="ECO:0000256" key="3">
    <source>
        <dbReference type="ARBA" id="ARBA00022593"/>
    </source>
</evidence>
<dbReference type="PROSITE" id="PS00674">
    <property type="entry name" value="AAA"/>
    <property type="match status" value="1"/>
</dbReference>
<comment type="similarity">
    <text evidence="2 11">Belongs to the AAA ATPase family.</text>
</comment>
<feature type="region of interest" description="Disordered" evidence="12">
    <location>
        <begin position="19"/>
        <end position="41"/>
    </location>
</feature>
<evidence type="ECO:0000256" key="4">
    <source>
        <dbReference type="ARBA" id="ARBA00022741"/>
    </source>
</evidence>
<keyword evidence="7" id="KW-0472">Membrane</keyword>
<dbReference type="PANTHER" id="PTHR23077:SF9">
    <property type="entry name" value="PEROXISOMAL ATPASE PEX6"/>
    <property type="match status" value="1"/>
</dbReference>
<name>A0AAW1REH5_9CHLO</name>
<dbReference type="Gene3D" id="1.10.8.60">
    <property type="match status" value="2"/>
</dbReference>
<dbReference type="PANTHER" id="PTHR23077">
    <property type="entry name" value="AAA-FAMILY ATPASE"/>
    <property type="match status" value="1"/>
</dbReference>
<dbReference type="SUPFAM" id="SSF52540">
    <property type="entry name" value="P-loop containing nucleoside triphosphate hydrolases"/>
    <property type="match status" value="2"/>
</dbReference>
<evidence type="ECO:0000259" key="13">
    <source>
        <dbReference type="SMART" id="SM00382"/>
    </source>
</evidence>
<proteinExistence type="inferred from homology"/>
<dbReference type="AlphaFoldDB" id="A0AAW1REH5"/>
<sequence length="699" mass="72623">MSVSDVHLAFQKAFRARAATDTAERPLGTHAVHQAPGWGRDTDSELAVTTATLHRLRLFHGSLVKVSNPERPEDGGERIVAALRRHFLEAPRLLAEGDTFAAVEEDASGRSDLLHALHAKTHSTASAFSGLGYFRVVGMQPLTSGSLLVDFKHTAVVLERQGSCCGALPAAAGRQPASEVGDNASAAWREPAELPRAGVLLPAWRRLAELLAPVLHPDAPRSGVRLAVMLLGPRGAGKATAARAAAAALGLHLVPFSCAELAAEGQIADALRIAFVVTRPYAPAVLLLRHLSAAAAGAAGLTGSQDLSAARIAAELSEGIADGMGRGSGPVLVVACAESAKDVPAPVRRCFTHELALQAPDEAQRLTLLQGALAASCADAAALADAASQTAGLLPRDLRAIAADAAAAAVHPLLPWRAPGAQVGAGSAAVTAEEGVAVGKAEVDAALEAARSRMSAAIGAAQVPDVRWEDVGGLEDVKAAILETVELPLRHPHLFASGLRRRSGMLLYGPPGTGKTLLAKAVATECALNFISVKGPELINMYIGESERQVREVFERAHRARPCVLFFDELDSLAPARGAGADSGGVMDRVVSQLLAQIDGLQTGQDVFIIGATNRPDLLDMALLRPGRLDRLLFVGVAEDVCSKVKVLHALTRKFALAADVDLGAVAAECAPTFTGADLYALAADAWTAALYRSAAEVC</sequence>
<evidence type="ECO:0000256" key="7">
    <source>
        <dbReference type="ARBA" id="ARBA00023136"/>
    </source>
</evidence>
<dbReference type="Proteomes" id="UP001445335">
    <property type="component" value="Unassembled WGS sequence"/>
</dbReference>
<dbReference type="FunFam" id="3.40.50.300:FF:000109">
    <property type="entry name" value="Peroxisomal biogenesis factor 6"/>
    <property type="match status" value="1"/>
</dbReference>
<evidence type="ECO:0000313" key="14">
    <source>
        <dbReference type="EMBL" id="KAK9832032.1"/>
    </source>
</evidence>
<dbReference type="GO" id="GO:0016558">
    <property type="term" value="P:protein import into peroxisome matrix"/>
    <property type="evidence" value="ECO:0007669"/>
    <property type="project" value="TreeGrafter"/>
</dbReference>
<keyword evidence="5" id="KW-0378">Hydrolase</keyword>
<evidence type="ECO:0000256" key="5">
    <source>
        <dbReference type="ARBA" id="ARBA00022801"/>
    </source>
</evidence>
<dbReference type="SMART" id="SM00382">
    <property type="entry name" value="AAA"/>
    <property type="match status" value="2"/>
</dbReference>
<evidence type="ECO:0000256" key="11">
    <source>
        <dbReference type="RuleBase" id="RU003651"/>
    </source>
</evidence>